<name>A0A0X3BGM4_9EURY</name>
<dbReference type="EMBL" id="LT158599">
    <property type="protein sequence ID" value="CVK31296.1"/>
    <property type="molecule type" value="Genomic_DNA"/>
</dbReference>
<accession>A0A0X3BGM4</accession>
<dbReference type="GeneID" id="27136222"/>
<organism evidence="2 3">
    <name type="scientific">Methanoculleus bourgensis</name>
    <dbReference type="NCBI Taxonomy" id="83986"/>
    <lineage>
        <taxon>Archaea</taxon>
        <taxon>Methanobacteriati</taxon>
        <taxon>Methanobacteriota</taxon>
        <taxon>Stenosarchaea group</taxon>
        <taxon>Methanomicrobia</taxon>
        <taxon>Methanomicrobiales</taxon>
        <taxon>Methanomicrobiaceae</taxon>
        <taxon>Methanoculleus</taxon>
    </lineage>
</organism>
<evidence type="ECO:0000259" key="1">
    <source>
        <dbReference type="Pfam" id="PF03413"/>
    </source>
</evidence>
<reference evidence="2 3" key="1">
    <citation type="submission" date="2016-01" db="EMBL/GenBank/DDBJ databases">
        <authorList>
            <person name="Manzoor S."/>
        </authorList>
    </citation>
    <scope>NUCLEOTIDE SEQUENCE [LARGE SCALE GENOMIC DNA]</scope>
    <source>
        <strain evidence="2">Methanoculleus sp MAB1</strain>
    </source>
</reference>
<dbReference type="InterPro" id="IPR025711">
    <property type="entry name" value="PepSY"/>
</dbReference>
<dbReference type="OrthoDB" id="106691at2157"/>
<evidence type="ECO:0000313" key="2">
    <source>
        <dbReference type="EMBL" id="CVK31296.1"/>
    </source>
</evidence>
<proteinExistence type="predicted"/>
<dbReference type="Proteomes" id="UP000069850">
    <property type="component" value="Chromosome 1"/>
</dbReference>
<dbReference type="RefSeq" id="WP_062260991.1">
    <property type="nucleotide sequence ID" value="NZ_LT158599.1"/>
</dbReference>
<evidence type="ECO:0000313" key="3">
    <source>
        <dbReference type="Proteomes" id="UP000069850"/>
    </source>
</evidence>
<dbReference type="AlphaFoldDB" id="A0A0X3BGM4"/>
<sequence length="258" mass="28010">MKRIYILATLCLIIAVSVAAAADINAPIGVDTAKEKAQDFLNAPDATIQYQKTERPNQGEYYVFGIGDGQVYVNAHTGAVERATFDSARKDSHEIRLDQAAAEAAARAYAEEKYSGFAEKSMRLIESNLVSHGDAGSEYLYIWREEKNGVLTPNTVVVNVNPGTGEIVSYIGIRREIKCPLEPALSRDEALKVAAGQFPGIRVTDATANLTVEYTRPDAQTLTWVITMKGEPEGDVLQGGLIVIDARAGEVLMVSPYL</sequence>
<protein>
    <recommendedName>
        <fullName evidence="1">PepSY domain-containing protein</fullName>
    </recommendedName>
</protein>
<dbReference type="Pfam" id="PF03413">
    <property type="entry name" value="PepSY"/>
    <property type="match status" value="1"/>
</dbReference>
<feature type="domain" description="PepSY" evidence="1">
    <location>
        <begin position="28"/>
        <end position="82"/>
    </location>
</feature>
<dbReference type="KEGG" id="mema:MMAB1_0079"/>
<gene>
    <name evidence="2" type="ORF">MMAB1_0079</name>
</gene>